<dbReference type="EMBL" id="BARS01006739">
    <property type="protein sequence ID" value="GAF72966.1"/>
    <property type="molecule type" value="Genomic_DNA"/>
</dbReference>
<gene>
    <name evidence="1" type="ORF">S01H1_13075</name>
</gene>
<evidence type="ECO:0000313" key="1">
    <source>
        <dbReference type="EMBL" id="GAF72966.1"/>
    </source>
</evidence>
<proteinExistence type="predicted"/>
<reference evidence="1" key="1">
    <citation type="journal article" date="2014" name="Front. Microbiol.">
        <title>High frequency of phylogenetically diverse reductive dehalogenase-homologous genes in deep subseafloor sedimentary metagenomes.</title>
        <authorList>
            <person name="Kawai M."/>
            <person name="Futagami T."/>
            <person name="Toyoda A."/>
            <person name="Takaki Y."/>
            <person name="Nishi S."/>
            <person name="Hori S."/>
            <person name="Arai W."/>
            <person name="Tsubouchi T."/>
            <person name="Morono Y."/>
            <person name="Uchiyama I."/>
            <person name="Ito T."/>
            <person name="Fujiyama A."/>
            <person name="Inagaki F."/>
            <person name="Takami H."/>
        </authorList>
    </citation>
    <scope>NUCLEOTIDE SEQUENCE</scope>
    <source>
        <strain evidence="1">Expedition CK06-06</strain>
    </source>
</reference>
<protein>
    <submittedName>
        <fullName evidence="1">Uncharacterized protein</fullName>
    </submittedName>
</protein>
<organism evidence="1">
    <name type="scientific">marine sediment metagenome</name>
    <dbReference type="NCBI Taxonomy" id="412755"/>
    <lineage>
        <taxon>unclassified sequences</taxon>
        <taxon>metagenomes</taxon>
        <taxon>ecological metagenomes</taxon>
    </lineage>
</organism>
<feature type="non-terminal residue" evidence="1">
    <location>
        <position position="128"/>
    </location>
</feature>
<comment type="caution">
    <text evidence="1">The sequence shown here is derived from an EMBL/GenBank/DDBJ whole genome shotgun (WGS) entry which is preliminary data.</text>
</comment>
<dbReference type="AlphaFoldDB" id="X0SCX8"/>
<accession>X0SCX8</accession>
<sequence length="128" mass="14657">MRKVILGDSNINNQHKRQKVKLMSDDGNPPHTMYHFRITSQHGENGILLAITKRLGLRKGYAVEIGAADGLRGSNTYPLSERRWNILMIEGDDEEYNKLLENTKNNGNIIPCKRYTRLEGDYTLSKIL</sequence>
<name>X0SCX8_9ZZZZ</name>